<accession>A0ABX8SFV6</accession>
<dbReference type="SUPFAM" id="SSF48264">
    <property type="entry name" value="Cytochrome P450"/>
    <property type="match status" value="1"/>
</dbReference>
<dbReference type="InterPro" id="IPR001128">
    <property type="entry name" value="Cyt_P450"/>
</dbReference>
<dbReference type="InterPro" id="IPR017972">
    <property type="entry name" value="Cyt_P450_CS"/>
</dbReference>
<evidence type="ECO:0000256" key="2">
    <source>
        <dbReference type="ARBA" id="ARBA00010617"/>
    </source>
</evidence>
<evidence type="ECO:0000256" key="6">
    <source>
        <dbReference type="ARBA" id="ARBA00023004"/>
    </source>
</evidence>
<keyword evidence="10" id="KW-1185">Reference proteome</keyword>
<keyword evidence="6 8" id="KW-0408">Iron</keyword>
<dbReference type="Pfam" id="PF00067">
    <property type="entry name" value="p450"/>
    <property type="match status" value="1"/>
</dbReference>
<keyword evidence="3 8" id="KW-0349">Heme</keyword>
<protein>
    <submittedName>
        <fullName evidence="9">Cytochrome P450</fullName>
    </submittedName>
</protein>
<organism evidence="9 10">
    <name type="scientific">Skermania pinensis</name>
    <dbReference type="NCBI Taxonomy" id="39122"/>
    <lineage>
        <taxon>Bacteria</taxon>
        <taxon>Bacillati</taxon>
        <taxon>Actinomycetota</taxon>
        <taxon>Actinomycetes</taxon>
        <taxon>Mycobacteriales</taxon>
        <taxon>Gordoniaceae</taxon>
        <taxon>Skermania</taxon>
    </lineage>
</organism>
<dbReference type="Gene3D" id="1.10.630.10">
    <property type="entry name" value="Cytochrome P450"/>
    <property type="match status" value="1"/>
</dbReference>
<gene>
    <name evidence="9" type="ORF">KV203_10790</name>
</gene>
<dbReference type="Proteomes" id="UP000887023">
    <property type="component" value="Chromosome"/>
</dbReference>
<dbReference type="PANTHER" id="PTHR46696:SF4">
    <property type="entry name" value="BIOTIN BIOSYNTHESIS CYTOCHROME P450"/>
    <property type="match status" value="1"/>
</dbReference>
<dbReference type="EMBL" id="CP079105">
    <property type="protein sequence ID" value="QXQ15844.1"/>
    <property type="molecule type" value="Genomic_DNA"/>
</dbReference>
<proteinExistence type="inferred from homology"/>
<evidence type="ECO:0000256" key="4">
    <source>
        <dbReference type="ARBA" id="ARBA00022723"/>
    </source>
</evidence>
<reference evidence="9" key="1">
    <citation type="submission" date="2021-07" db="EMBL/GenBank/DDBJ databases">
        <title>Candidatus Kaistella beijingensis sp. nov. isolated from a municipal wastewater treatment plant is involved in sludge foaming.</title>
        <authorList>
            <person name="Song Y."/>
            <person name="Liu S.-J."/>
        </authorList>
    </citation>
    <scope>NUCLEOTIDE SEQUENCE</scope>
    <source>
        <strain evidence="9">DSM 43998</strain>
    </source>
</reference>
<dbReference type="InterPro" id="IPR002397">
    <property type="entry name" value="Cyt_P450_B"/>
</dbReference>
<keyword evidence="5 8" id="KW-0560">Oxidoreductase</keyword>
<dbReference type="PANTHER" id="PTHR46696">
    <property type="entry name" value="P450, PUTATIVE (EUROFUNG)-RELATED"/>
    <property type="match status" value="1"/>
</dbReference>
<evidence type="ECO:0000313" key="10">
    <source>
        <dbReference type="Proteomes" id="UP000887023"/>
    </source>
</evidence>
<evidence type="ECO:0000256" key="5">
    <source>
        <dbReference type="ARBA" id="ARBA00023002"/>
    </source>
</evidence>
<keyword evidence="4 8" id="KW-0479">Metal-binding</keyword>
<evidence type="ECO:0000313" key="9">
    <source>
        <dbReference type="EMBL" id="QXQ15844.1"/>
    </source>
</evidence>
<comment type="similarity">
    <text evidence="2 8">Belongs to the cytochrome P450 family.</text>
</comment>
<dbReference type="RefSeq" id="WP_066473826.1">
    <property type="nucleotide sequence ID" value="NZ_CBCRUZ010000018.1"/>
</dbReference>
<dbReference type="PRINTS" id="PR00359">
    <property type="entry name" value="BP450"/>
</dbReference>
<evidence type="ECO:0000256" key="1">
    <source>
        <dbReference type="ARBA" id="ARBA00001971"/>
    </source>
</evidence>
<dbReference type="InterPro" id="IPR036396">
    <property type="entry name" value="Cyt_P450_sf"/>
</dbReference>
<comment type="cofactor">
    <cofactor evidence="1">
        <name>heme</name>
        <dbReference type="ChEBI" id="CHEBI:30413"/>
    </cofactor>
</comment>
<evidence type="ECO:0000256" key="7">
    <source>
        <dbReference type="ARBA" id="ARBA00023033"/>
    </source>
</evidence>
<evidence type="ECO:0000256" key="8">
    <source>
        <dbReference type="RuleBase" id="RU000461"/>
    </source>
</evidence>
<dbReference type="PROSITE" id="PS00086">
    <property type="entry name" value="CYTOCHROME_P450"/>
    <property type="match status" value="1"/>
</dbReference>
<name>A0ABX8SFV6_9ACTN</name>
<sequence>MTSTSLEPFTFDPYDYGFHDDPYPVYARLRAEAPLYHNPEIGFWALSRHADVIAGFKDNARLSNANGVSLDPAAWGPHAHRTMSFLAMDDPGHLRLRRLVFKGFTPRRVTEMTDRIREITLDYLGPALERGSFDWIDELAGKLPMDVISELMGVPPADRTEIRRLADLLVHREDGVLDVPPAAIDAAIKLFTYYTELVAGRRRSPGDDLTSALVGAEVDGDRLTDEEIIGFLFLMVVAGNETTTKLLGNALYWAGRNPAEYAKVVAEPELVPDWVEETLRYDTSSQILARSATTDIEMYGATIPAESKVLLLAGSANRDAAVFDDPDSYRIDRVNQGNLASFGAGVHFCLGAHLARLEATIALREFVDRVRGYQLADTGIERVHSTNVRGFAKLPITVEVR</sequence>
<dbReference type="CDD" id="cd11078">
    <property type="entry name" value="CYP130-like"/>
    <property type="match status" value="1"/>
</dbReference>
<evidence type="ECO:0000256" key="3">
    <source>
        <dbReference type="ARBA" id="ARBA00022617"/>
    </source>
</evidence>
<keyword evidence="7 8" id="KW-0503">Monooxygenase</keyword>